<accession>A0A402DPR3</accession>
<feature type="transmembrane region" description="Helical" evidence="3">
    <location>
        <begin position="22"/>
        <end position="43"/>
    </location>
</feature>
<dbReference type="EMBL" id="BIMR01000073">
    <property type="protein sequence ID" value="GCE76117.1"/>
    <property type="molecule type" value="Genomic_DNA"/>
</dbReference>
<keyword evidence="3" id="KW-0472">Membrane</keyword>
<feature type="region of interest" description="Disordered" evidence="2">
    <location>
        <begin position="47"/>
        <end position="119"/>
    </location>
</feature>
<evidence type="ECO:0000313" key="4">
    <source>
        <dbReference type="EMBL" id="GCE76117.1"/>
    </source>
</evidence>
<reference evidence="4 5" key="1">
    <citation type="submission" date="2019-01" db="EMBL/GenBank/DDBJ databases">
        <title>Draft genome sequence of Cellulomonas takizawaensis strain TKZ-21.</title>
        <authorList>
            <person name="Yamamura H."/>
            <person name="Hayashi T."/>
            <person name="Hamada M."/>
            <person name="Serisawa Y."/>
            <person name="Matsuyama K."/>
            <person name="Nakagawa Y."/>
            <person name="Otoguro M."/>
            <person name="Yanagida F."/>
            <person name="Hayakawa M."/>
        </authorList>
    </citation>
    <scope>NUCLEOTIDE SEQUENCE [LARGE SCALE GENOMIC DNA]</scope>
    <source>
        <strain evidence="4 5">NBRC12680</strain>
    </source>
</reference>
<dbReference type="AlphaFoldDB" id="A0A402DPR3"/>
<evidence type="ECO:0008006" key="6">
    <source>
        <dbReference type="Google" id="ProtNLM"/>
    </source>
</evidence>
<name>A0A402DPR3_9CELL</name>
<protein>
    <recommendedName>
        <fullName evidence="6">DUF4352 domain-containing protein</fullName>
    </recommendedName>
</protein>
<keyword evidence="5" id="KW-1185">Reference proteome</keyword>
<keyword evidence="1" id="KW-0732">Signal</keyword>
<evidence type="ECO:0000256" key="3">
    <source>
        <dbReference type="SAM" id="Phobius"/>
    </source>
</evidence>
<dbReference type="Proteomes" id="UP000289954">
    <property type="component" value="Unassembled WGS sequence"/>
</dbReference>
<evidence type="ECO:0000256" key="2">
    <source>
        <dbReference type="SAM" id="MobiDB-lite"/>
    </source>
</evidence>
<dbReference type="OrthoDB" id="3831250at2"/>
<proteinExistence type="predicted"/>
<feature type="compositionally biased region" description="Low complexity" evidence="2">
    <location>
        <begin position="47"/>
        <end position="78"/>
    </location>
</feature>
<organism evidence="4 5">
    <name type="scientific">Cellulomonas biazotea</name>
    <dbReference type="NCBI Taxonomy" id="1709"/>
    <lineage>
        <taxon>Bacteria</taxon>
        <taxon>Bacillati</taxon>
        <taxon>Actinomycetota</taxon>
        <taxon>Actinomycetes</taxon>
        <taxon>Micrococcales</taxon>
        <taxon>Cellulomonadaceae</taxon>
        <taxon>Cellulomonas</taxon>
    </lineage>
</organism>
<comment type="caution">
    <text evidence="4">The sequence shown here is derived from an EMBL/GenBank/DDBJ whole genome shotgun (WGS) entry which is preliminary data.</text>
</comment>
<sequence length="242" mass="23771">MSELVPTTPDGPTGPARRVPRWAVVVLAAVVVLILGWVVWAAVAQSSSTGDADGPGGAASPSSSRSASADPSASADASEPVVTPTQPAPGEPGGGATDDADPAAPFAPETKPAVGLDESAPFDSGVVARLVRVESVAGEAQGPGEVAGPAVRVTVEITNGTGAPVSLDSTVVNLYAGQDLAPAEPLSGPGASVLSGDLAVGRTATGAYVFNVPADQRDRLQVTVSYDPTVTTVLFEGAGPAA</sequence>
<dbReference type="RefSeq" id="WP_130780719.1">
    <property type="nucleotide sequence ID" value="NZ_BIMR01000073.1"/>
</dbReference>
<gene>
    <name evidence="4" type="ORF">CBZ_11730</name>
</gene>
<evidence type="ECO:0000313" key="5">
    <source>
        <dbReference type="Proteomes" id="UP000289954"/>
    </source>
</evidence>
<dbReference type="InterPro" id="IPR029050">
    <property type="entry name" value="Immunoprotect_excell_Ig-like"/>
</dbReference>
<dbReference type="Gene3D" id="2.60.40.1240">
    <property type="match status" value="1"/>
</dbReference>
<keyword evidence="3" id="KW-0812">Transmembrane</keyword>
<keyword evidence="3" id="KW-1133">Transmembrane helix</keyword>
<evidence type="ECO:0000256" key="1">
    <source>
        <dbReference type="ARBA" id="ARBA00022729"/>
    </source>
</evidence>